<dbReference type="RefSeq" id="WP_168739314.1">
    <property type="nucleotide sequence ID" value="NZ_JABAHZ010000003.1"/>
</dbReference>
<proteinExistence type="predicted"/>
<dbReference type="Proteomes" id="UP000552864">
    <property type="component" value="Unassembled WGS sequence"/>
</dbReference>
<keyword evidence="1" id="KW-0472">Membrane</keyword>
<dbReference type="InterPro" id="IPR006860">
    <property type="entry name" value="FecR"/>
</dbReference>
<dbReference type="Gene3D" id="2.60.120.1440">
    <property type="match status" value="1"/>
</dbReference>
<dbReference type="PANTHER" id="PTHR30273">
    <property type="entry name" value="PERIPLASMIC SIGNAL SENSOR AND SIGMA FACTOR ACTIVATOR FECR-RELATED"/>
    <property type="match status" value="1"/>
</dbReference>
<keyword evidence="1" id="KW-0812">Transmembrane</keyword>
<dbReference type="Pfam" id="PF16344">
    <property type="entry name" value="FecR_C"/>
    <property type="match status" value="1"/>
</dbReference>
<evidence type="ECO:0000256" key="1">
    <source>
        <dbReference type="SAM" id="Phobius"/>
    </source>
</evidence>
<feature type="transmembrane region" description="Helical" evidence="1">
    <location>
        <begin position="70"/>
        <end position="92"/>
    </location>
</feature>
<keyword evidence="5" id="KW-1185">Reference proteome</keyword>
<evidence type="ECO:0000259" key="3">
    <source>
        <dbReference type="Pfam" id="PF16344"/>
    </source>
</evidence>
<dbReference type="Pfam" id="PF04773">
    <property type="entry name" value="FecR"/>
    <property type="match status" value="1"/>
</dbReference>
<protein>
    <submittedName>
        <fullName evidence="4">DUF4974 domain-containing protein</fullName>
    </submittedName>
</protein>
<dbReference type="Gene3D" id="3.55.50.30">
    <property type="match status" value="1"/>
</dbReference>
<dbReference type="InterPro" id="IPR032508">
    <property type="entry name" value="FecR_C"/>
</dbReference>
<dbReference type="AlphaFoldDB" id="A0A847STT8"/>
<dbReference type="InterPro" id="IPR012373">
    <property type="entry name" value="Ferrdict_sens_TM"/>
</dbReference>
<evidence type="ECO:0000259" key="2">
    <source>
        <dbReference type="Pfam" id="PF04773"/>
    </source>
</evidence>
<feature type="domain" description="Protein FecR C-terminal" evidence="3">
    <location>
        <begin position="305"/>
        <end position="373"/>
    </location>
</feature>
<accession>A0A847STT8</accession>
<organism evidence="4 5">
    <name type="scientific">Chitinophaga eiseniae</name>
    <dbReference type="NCBI Taxonomy" id="634771"/>
    <lineage>
        <taxon>Bacteria</taxon>
        <taxon>Pseudomonadati</taxon>
        <taxon>Bacteroidota</taxon>
        <taxon>Chitinophagia</taxon>
        <taxon>Chitinophagales</taxon>
        <taxon>Chitinophagaceae</taxon>
        <taxon>Chitinophaga</taxon>
    </lineage>
</organism>
<evidence type="ECO:0000313" key="5">
    <source>
        <dbReference type="Proteomes" id="UP000552864"/>
    </source>
</evidence>
<gene>
    <name evidence="4" type="ORF">HGH91_14585</name>
</gene>
<dbReference type="FunFam" id="2.60.120.1440:FF:000001">
    <property type="entry name" value="Putative anti-sigma factor"/>
    <property type="match status" value="1"/>
</dbReference>
<feature type="domain" description="FecR protein" evidence="2">
    <location>
        <begin position="172"/>
        <end position="267"/>
    </location>
</feature>
<name>A0A847STT8_9BACT</name>
<dbReference type="PANTHER" id="PTHR30273:SF2">
    <property type="entry name" value="PROTEIN FECR"/>
    <property type="match status" value="1"/>
</dbReference>
<dbReference type="PIRSF" id="PIRSF018266">
    <property type="entry name" value="FecR"/>
    <property type="match status" value="1"/>
</dbReference>
<evidence type="ECO:0000313" key="4">
    <source>
        <dbReference type="EMBL" id="NLR79862.1"/>
    </source>
</evidence>
<keyword evidence="1" id="KW-1133">Transmembrane helix</keyword>
<dbReference type="EMBL" id="JABAHZ010000003">
    <property type="protein sequence ID" value="NLR79862.1"/>
    <property type="molecule type" value="Genomic_DNA"/>
</dbReference>
<dbReference type="GO" id="GO:0016989">
    <property type="term" value="F:sigma factor antagonist activity"/>
    <property type="evidence" value="ECO:0007669"/>
    <property type="project" value="TreeGrafter"/>
</dbReference>
<comment type="caution">
    <text evidence="4">The sequence shown here is derived from an EMBL/GenBank/DDBJ whole genome shotgun (WGS) entry which is preliminary data.</text>
</comment>
<sequence length="376" mass="41717">MMISHDELLEIIDRIANGTASDHDLKIYNDWCNAVQPEQQAPALSPAEEKQLEMLRVIHERINPVKRGSVVKWVSIAASILLVCSLSAAWYYQRAATHHILKEAVAVHQVTNPNGAVLVLADGSKVELGAQQTGKIGQQSGADISKSSDSSLVYVFNGKSGGSSNEIQYNSLVTGKGQQFQVQLPDGTRVWVNTGSSLKFPVSFNHQSQRQVTLNGEAYFEVARDASKPFVVITNQQKVTVLGTHFNVDNYQEDTDSKTTLLEGAVRINNQLDLQPGEQATVQHSGKIDKKTVNTASVIAWKSGYFSFDGESIYDIMPKLCRWYNMEVVYANDLPVDKFEISISRSRSMADVLDFLQRTKLVKFTTNGRVITVSRY</sequence>
<reference evidence="4 5" key="1">
    <citation type="submission" date="2020-04" db="EMBL/GenBank/DDBJ databases">
        <authorList>
            <person name="Yin C."/>
        </authorList>
    </citation>
    <scope>NUCLEOTIDE SEQUENCE [LARGE SCALE GENOMIC DNA]</scope>
    <source>
        <strain evidence="4 5">Ak56</strain>
    </source>
</reference>